<dbReference type="RefSeq" id="WP_338396851.1">
    <property type="nucleotide sequence ID" value="NZ_AP025292.1"/>
</dbReference>
<dbReference type="Gene3D" id="3.90.80.10">
    <property type="entry name" value="Inorganic pyrophosphatase"/>
    <property type="match status" value="1"/>
</dbReference>
<comment type="cofactor">
    <cofactor evidence="1">
        <name>Mg(2+)</name>
        <dbReference type="ChEBI" id="CHEBI:18420"/>
    </cofactor>
</comment>
<dbReference type="PANTHER" id="PTHR10286">
    <property type="entry name" value="INORGANIC PYROPHOSPHATASE"/>
    <property type="match status" value="1"/>
</dbReference>
<evidence type="ECO:0000256" key="5">
    <source>
        <dbReference type="ARBA" id="ARBA00022842"/>
    </source>
</evidence>
<protein>
    <recommendedName>
        <fullName evidence="2">inorganic diphosphatase</fullName>
        <ecNumber evidence="2">3.6.1.1</ecNumber>
    </recommendedName>
</protein>
<dbReference type="SUPFAM" id="SSF50324">
    <property type="entry name" value="Inorganic pyrophosphatase"/>
    <property type="match status" value="1"/>
</dbReference>
<accession>A0ABN6L8M5</accession>
<dbReference type="Proteomes" id="UP001354989">
    <property type="component" value="Chromosome"/>
</dbReference>
<proteinExistence type="predicted"/>
<dbReference type="EC" id="3.6.1.1" evidence="2"/>
<evidence type="ECO:0000256" key="2">
    <source>
        <dbReference type="ARBA" id="ARBA00012146"/>
    </source>
</evidence>
<dbReference type="InterPro" id="IPR036649">
    <property type="entry name" value="Pyrophosphatase_sf"/>
</dbReference>
<name>A0ABN6L8M5_9BACT</name>
<gene>
    <name evidence="6" type="primary">ppa</name>
    <name evidence="6" type="ORF">PEPS_18100</name>
</gene>
<dbReference type="InterPro" id="IPR008162">
    <property type="entry name" value="Pyrophosphatase"/>
</dbReference>
<dbReference type="EMBL" id="AP025292">
    <property type="protein sequence ID" value="BDC99529.1"/>
    <property type="molecule type" value="Genomic_DNA"/>
</dbReference>
<reference evidence="6 7" key="1">
    <citation type="submission" date="2021-12" db="EMBL/GenBank/DDBJ databases">
        <title>Genome sequencing of bacteria with rrn-lacking chromosome and rrn-plasmid.</title>
        <authorList>
            <person name="Anda M."/>
            <person name="Iwasaki W."/>
        </authorList>
    </citation>
    <scope>NUCLEOTIDE SEQUENCE [LARGE SCALE GENOMIC DNA]</scope>
    <source>
        <strain evidence="6 7">NBRC 101262</strain>
    </source>
</reference>
<keyword evidence="4" id="KW-0378">Hydrolase</keyword>
<dbReference type="Pfam" id="PF00719">
    <property type="entry name" value="Pyrophosphatase"/>
    <property type="match status" value="1"/>
</dbReference>
<evidence type="ECO:0000256" key="3">
    <source>
        <dbReference type="ARBA" id="ARBA00022723"/>
    </source>
</evidence>
<sequence>MAHQLNGIMDKDYVKVLVETNKGSRNRYVWEESAKQMRFNRTLFHNMRYPAEYGFIENTIDEDNKPLDALVLIDEPTFPGCLIHARPIGIFKIFEENTADHKVICVPIEDPRWNKIYHLDEVNPDLMKEIEFFFEAYVRFESQKVDIEGWQDSSMAQKVLEKASERYHAQFAIFTEG</sequence>
<keyword evidence="7" id="KW-1185">Reference proteome</keyword>
<evidence type="ECO:0000313" key="6">
    <source>
        <dbReference type="EMBL" id="BDC99529.1"/>
    </source>
</evidence>
<organism evidence="6 7">
    <name type="scientific">Persicobacter psychrovividus</name>
    <dbReference type="NCBI Taxonomy" id="387638"/>
    <lineage>
        <taxon>Bacteria</taxon>
        <taxon>Pseudomonadati</taxon>
        <taxon>Bacteroidota</taxon>
        <taxon>Cytophagia</taxon>
        <taxon>Cytophagales</taxon>
        <taxon>Persicobacteraceae</taxon>
        <taxon>Persicobacter</taxon>
    </lineage>
</organism>
<keyword evidence="5" id="KW-0460">Magnesium</keyword>
<evidence type="ECO:0000256" key="1">
    <source>
        <dbReference type="ARBA" id="ARBA00001946"/>
    </source>
</evidence>
<evidence type="ECO:0000313" key="7">
    <source>
        <dbReference type="Proteomes" id="UP001354989"/>
    </source>
</evidence>
<keyword evidence="3" id="KW-0479">Metal-binding</keyword>
<evidence type="ECO:0000256" key="4">
    <source>
        <dbReference type="ARBA" id="ARBA00022801"/>
    </source>
</evidence>